<dbReference type="RefSeq" id="WP_097125201.1">
    <property type="nucleotide sequence ID" value="NZ_OCNH01000001.1"/>
</dbReference>
<reference evidence="2" key="1">
    <citation type="submission" date="2017-09" db="EMBL/GenBank/DDBJ databases">
        <authorList>
            <person name="Varghese N."/>
            <person name="Submissions S."/>
        </authorList>
    </citation>
    <scope>NUCLEOTIDE SEQUENCE [LARGE SCALE GENOMIC DNA]</scope>
    <source>
        <strain evidence="2">DSM 29961</strain>
    </source>
</reference>
<name>A0A286FC70_9BACT</name>
<evidence type="ECO:0000313" key="1">
    <source>
        <dbReference type="EMBL" id="SOD80825.1"/>
    </source>
</evidence>
<gene>
    <name evidence="1" type="ORF">SAMN06269250_1579</name>
</gene>
<accession>A0A286FC70</accession>
<dbReference type="OrthoDB" id="9953556at2"/>
<dbReference type="Proteomes" id="UP000219452">
    <property type="component" value="Unassembled WGS sequence"/>
</dbReference>
<evidence type="ECO:0000313" key="2">
    <source>
        <dbReference type="Proteomes" id="UP000219452"/>
    </source>
</evidence>
<dbReference type="AlphaFoldDB" id="A0A286FC70"/>
<sequence length="113" mass="12948">MNTPFTFNHNGVCQNPEVVVVYHQSRRIYAVIRLARTPTGRWAVGHDYQVEGCSQMCGASLNHAPHKNREHALEYGLDCLLRVCNRFGHRAEYKAMRKGIESFKKATLIQSLF</sequence>
<proteinExistence type="predicted"/>
<protein>
    <submittedName>
        <fullName evidence="1">Uncharacterized protein</fullName>
    </submittedName>
</protein>
<dbReference type="EMBL" id="OCNH01000001">
    <property type="protein sequence ID" value="SOD80825.1"/>
    <property type="molecule type" value="Genomic_DNA"/>
</dbReference>
<organism evidence="1 2">
    <name type="scientific">Spirosoma fluviale</name>
    <dbReference type="NCBI Taxonomy" id="1597977"/>
    <lineage>
        <taxon>Bacteria</taxon>
        <taxon>Pseudomonadati</taxon>
        <taxon>Bacteroidota</taxon>
        <taxon>Cytophagia</taxon>
        <taxon>Cytophagales</taxon>
        <taxon>Cytophagaceae</taxon>
        <taxon>Spirosoma</taxon>
    </lineage>
</organism>
<keyword evidence="2" id="KW-1185">Reference proteome</keyword>